<gene>
    <name evidence="1" type="primary">52</name>
    <name evidence="1" type="ORF">HRTV8_52</name>
</gene>
<keyword evidence="2" id="KW-1185">Reference proteome</keyword>
<dbReference type="GeneID" id="16194706"/>
<proteinExistence type="predicted"/>
<sequence>MRLTPTTQDELASMLADVLSDVLREDCRIEGLTETHHFRPEVTEIEFSVAYYHE</sequence>
<dbReference type="OrthoDB" id="28803at10239"/>
<protein>
    <submittedName>
        <fullName evidence="1">Uncharacterized protein</fullName>
    </submittedName>
</protein>
<dbReference type="KEGG" id="vg:16194706"/>
<evidence type="ECO:0000313" key="2">
    <source>
        <dbReference type="Proteomes" id="UP000202994"/>
    </source>
</evidence>
<dbReference type="EMBL" id="KC292020">
    <property type="protein sequence ID" value="AGM10798.1"/>
    <property type="molecule type" value="Genomic_DNA"/>
</dbReference>
<dbReference type="RefSeq" id="YP_008058616.1">
    <property type="nucleotide sequence ID" value="NC_021321.1"/>
</dbReference>
<accession>R4TKY5</accession>
<name>R4TKY5_9CAUD</name>
<organism evidence="1 2">
    <name type="scientific">Halorubrum tailed phage 8</name>
    <dbReference type="NCBI Taxonomy" id="2847109"/>
    <lineage>
        <taxon>Viruses</taxon>
        <taxon>Duplodnaviria</taxon>
        <taxon>Heunggongvirae</taxon>
        <taxon>Uroviricota</taxon>
        <taxon>Caudoviricetes</taxon>
        <taxon>Thumleimavirales</taxon>
        <taxon>Hafunaviridae</taxon>
        <taxon>Haloferacalesvirus</taxon>
        <taxon>Haloferacalesvirus salis</taxon>
        <taxon>Haloferacalesvirus HRTV8</taxon>
    </lineage>
</organism>
<dbReference type="Proteomes" id="UP000202994">
    <property type="component" value="Segment"/>
</dbReference>
<evidence type="ECO:0000313" key="1">
    <source>
        <dbReference type="EMBL" id="AGM10798.1"/>
    </source>
</evidence>
<reference evidence="1 2" key="1">
    <citation type="submission" date="2012-12" db="EMBL/GenBank/DDBJ databases">
        <authorList>
            <person name="Sencilo A."/>
            <person name="Jacobs-Sera D."/>
            <person name="Russell D.A."/>
            <person name="Ko C."/>
            <person name="Atanasova N."/>
            <person name="Osterlund E."/>
            <person name="Oksanen H.M."/>
            <person name="Bamford D.H."/>
            <person name="Hatfull G.F."/>
            <person name="Roine E."/>
            <person name="Hendrix R.W."/>
        </authorList>
    </citation>
    <scope>NUCLEOTIDE SEQUENCE [LARGE SCALE GENOMIC DNA]</scope>
</reference>